<proteinExistence type="predicted"/>
<dbReference type="EMBL" id="LVKK01000059">
    <property type="protein sequence ID" value="OAG38227.1"/>
    <property type="molecule type" value="Genomic_DNA"/>
</dbReference>
<dbReference type="Gene3D" id="3.40.630.30">
    <property type="match status" value="1"/>
</dbReference>
<dbReference type="GeneID" id="34602713"/>
<dbReference type="OrthoDB" id="2115692at2759"/>
<dbReference type="PANTHER" id="PTHR42791">
    <property type="entry name" value="GNAT FAMILY ACETYLTRANSFERASE"/>
    <property type="match status" value="1"/>
</dbReference>
<dbReference type="InterPro" id="IPR000182">
    <property type="entry name" value="GNAT_dom"/>
</dbReference>
<feature type="domain" description="N-acetyltransferase" evidence="1">
    <location>
        <begin position="3"/>
        <end position="210"/>
    </location>
</feature>
<name>A0A177F1M6_9EURO</name>
<evidence type="ECO:0000313" key="3">
    <source>
        <dbReference type="Proteomes" id="UP000077002"/>
    </source>
</evidence>
<comment type="caution">
    <text evidence="2">The sequence shown here is derived from an EMBL/GenBank/DDBJ whole genome shotgun (WGS) entry which is preliminary data.</text>
</comment>
<dbReference type="RefSeq" id="XP_022510179.1">
    <property type="nucleotide sequence ID" value="XM_022657514.1"/>
</dbReference>
<reference evidence="2 3" key="1">
    <citation type="submission" date="2016-03" db="EMBL/GenBank/DDBJ databases">
        <title>Draft genome sequence of the Fonsecaea monophora CBS 269.37.</title>
        <authorList>
            <person name="Bombassaro A."/>
            <person name="Vinicius W.A."/>
            <person name="De Hoog S."/>
            <person name="Sun J."/>
            <person name="Souza E.M."/>
            <person name="Raittz R.T."/>
            <person name="Costa F."/>
            <person name="Leao A.C."/>
            <person name="Tadra-Sfeir M.Z."/>
            <person name="Baura V."/>
            <person name="Balsanelli E."/>
            <person name="Pedrosa F.O."/>
            <person name="Moreno L.F."/>
            <person name="Steffens M.B."/>
            <person name="Xi L."/>
            <person name="Bocca A.L."/>
            <person name="Felipe M.S."/>
            <person name="Teixeira M."/>
            <person name="Telles Filho F.Q."/>
            <person name="Azevedo C.M."/>
            <person name="Gomes R."/>
            <person name="Vicente V.A."/>
        </authorList>
    </citation>
    <scope>NUCLEOTIDE SEQUENCE [LARGE SCALE GENOMIC DNA]</scope>
    <source>
        <strain evidence="2 3">CBS 269.37</strain>
    </source>
</reference>
<dbReference type="InterPro" id="IPR052523">
    <property type="entry name" value="Trichothecene_AcTrans"/>
</dbReference>
<evidence type="ECO:0000313" key="2">
    <source>
        <dbReference type="EMBL" id="OAG38227.1"/>
    </source>
</evidence>
<sequence>MPLVLQPADEADAPRIVEIERLAYASNPLQPILFPGPFPPQAKDERAEGLIKQLHEDPTVRWVKALDTETGEIAAFAKWNIIEEPREPSRGRQFGPGCNVEACEEFFGGIHRKRNDLMGGKAYCCELTLHGLAALTDPKYQGRGAGGKLIQWGLDIADELHLPTYLESSPAAHGLYQKFGFRDIDKLTLDPRWDYGSADASIYFMLREAK</sequence>
<organism evidence="2 3">
    <name type="scientific">Fonsecaea monophora</name>
    <dbReference type="NCBI Taxonomy" id="254056"/>
    <lineage>
        <taxon>Eukaryota</taxon>
        <taxon>Fungi</taxon>
        <taxon>Dikarya</taxon>
        <taxon>Ascomycota</taxon>
        <taxon>Pezizomycotina</taxon>
        <taxon>Eurotiomycetes</taxon>
        <taxon>Chaetothyriomycetidae</taxon>
        <taxon>Chaetothyriales</taxon>
        <taxon>Herpotrichiellaceae</taxon>
        <taxon>Fonsecaea</taxon>
    </lineage>
</organism>
<dbReference type="GO" id="GO:0016747">
    <property type="term" value="F:acyltransferase activity, transferring groups other than amino-acyl groups"/>
    <property type="evidence" value="ECO:0007669"/>
    <property type="project" value="InterPro"/>
</dbReference>
<dbReference type="PANTHER" id="PTHR42791:SF14">
    <property type="entry name" value="N-ACETYLTRANSFERASE DOMAIN-CONTAINING PROTEIN"/>
    <property type="match status" value="1"/>
</dbReference>
<dbReference type="SUPFAM" id="SSF55729">
    <property type="entry name" value="Acyl-CoA N-acyltransferases (Nat)"/>
    <property type="match status" value="1"/>
</dbReference>
<dbReference type="Pfam" id="PF00583">
    <property type="entry name" value="Acetyltransf_1"/>
    <property type="match status" value="1"/>
</dbReference>
<dbReference type="InterPro" id="IPR016181">
    <property type="entry name" value="Acyl_CoA_acyltransferase"/>
</dbReference>
<dbReference type="Proteomes" id="UP000077002">
    <property type="component" value="Unassembled WGS sequence"/>
</dbReference>
<dbReference type="AlphaFoldDB" id="A0A177F1M6"/>
<evidence type="ECO:0000259" key="1">
    <source>
        <dbReference type="PROSITE" id="PS51186"/>
    </source>
</evidence>
<gene>
    <name evidence="2" type="ORF">AYO21_07560</name>
</gene>
<protein>
    <recommendedName>
        <fullName evidence="1">N-acetyltransferase domain-containing protein</fullName>
    </recommendedName>
</protein>
<dbReference type="PROSITE" id="PS51186">
    <property type="entry name" value="GNAT"/>
    <property type="match status" value="1"/>
</dbReference>
<keyword evidence="3" id="KW-1185">Reference proteome</keyword>
<accession>A0A177F1M6</accession>